<organism evidence="1 2">
    <name type="scientific">Brotocaccenecus cirricatena</name>
    <dbReference type="NCBI Taxonomy" id="3064195"/>
    <lineage>
        <taxon>Bacteria</taxon>
        <taxon>Bacillati</taxon>
        <taxon>Bacillota</taxon>
        <taxon>Clostridia</taxon>
        <taxon>Eubacteriales</taxon>
        <taxon>Oscillospiraceae</taxon>
        <taxon>Brotocaccenecus</taxon>
    </lineage>
</organism>
<dbReference type="RefSeq" id="WP_302928359.1">
    <property type="nucleotide sequence ID" value="NZ_JAJEPW010000012.1"/>
</dbReference>
<reference evidence="1" key="1">
    <citation type="submission" date="2021-10" db="EMBL/GenBank/DDBJ databases">
        <title>Anaerobic single-cell dispensing facilitates the cultivation of human gut bacteria.</title>
        <authorList>
            <person name="Afrizal A."/>
        </authorList>
    </citation>
    <scope>NUCLEOTIDE SEQUENCE</scope>
    <source>
        <strain evidence="1">CLA-AA-H272</strain>
    </source>
</reference>
<dbReference type="AlphaFoldDB" id="A0AAE3DFC4"/>
<sequence length="95" mass="11026">MEGKKNLCAMIPAELHARIMAEKEEMKLGTLAEYVERIFAEHFEGGNDMQTERTLAVKISAELFDRLKEYLEKNHLKQKDFITQLIQQALDNAEE</sequence>
<proteinExistence type="predicted"/>
<dbReference type="EMBL" id="JAJEPW010000012">
    <property type="protein sequence ID" value="MCC2129064.1"/>
    <property type="molecule type" value="Genomic_DNA"/>
</dbReference>
<keyword evidence="2" id="KW-1185">Reference proteome</keyword>
<protein>
    <submittedName>
        <fullName evidence="1">4-oxalocrotonate tautomerase</fullName>
    </submittedName>
</protein>
<accession>A0AAE3DFC4</accession>
<evidence type="ECO:0000313" key="1">
    <source>
        <dbReference type="EMBL" id="MCC2129064.1"/>
    </source>
</evidence>
<name>A0AAE3DFC4_9FIRM</name>
<gene>
    <name evidence="1" type="ORF">LKD37_05960</name>
</gene>
<dbReference type="Proteomes" id="UP001199319">
    <property type="component" value="Unassembled WGS sequence"/>
</dbReference>
<comment type="caution">
    <text evidence="1">The sequence shown here is derived from an EMBL/GenBank/DDBJ whole genome shotgun (WGS) entry which is preliminary data.</text>
</comment>
<evidence type="ECO:0000313" key="2">
    <source>
        <dbReference type="Proteomes" id="UP001199319"/>
    </source>
</evidence>